<dbReference type="RefSeq" id="WP_015816001.1">
    <property type="nucleotide sequence ID" value="NC_013009.1"/>
</dbReference>
<sequence>MGTNEKIWIACGVVAFLLFLGLAAGLYWLCKVAARQPVDAALEEVKITGLVPGVEGVLFSSDELLGPAGATEPTWDSDVVILDTSLSVLSSEAYPFVGEQGPLYRALGVAGREIKQSVKQKIASQGVSVGAESFTSSGMNCVLVHVCPSGLHDHDVTADPGTAVRNALMGAAQALFSEEIVRCIEDMRRDWTPAGREIIVLVHLPFSGVHSAVMSREEQARYFAKCMIGIPVVDVCKQLGVKVKVCCGGKELQAVCAEAAYEAMAELQGEEAQTR</sequence>
<feature type="transmembrane region" description="Helical" evidence="1">
    <location>
        <begin position="7"/>
        <end position="29"/>
    </location>
</feature>
<evidence type="ECO:0008006" key="4">
    <source>
        <dbReference type="Google" id="ProtNLM"/>
    </source>
</evidence>
<gene>
    <name evidence="2" type="ordered locus">NRI_0112</name>
</gene>
<name>C6V3Z3_NEORI</name>
<keyword evidence="1" id="KW-0472">Membrane</keyword>
<evidence type="ECO:0000313" key="2">
    <source>
        <dbReference type="EMBL" id="ACT69110.1"/>
    </source>
</evidence>
<dbReference type="OrthoDB" id="7165788at2"/>
<evidence type="ECO:0000313" key="3">
    <source>
        <dbReference type="Proteomes" id="UP000001627"/>
    </source>
</evidence>
<organism evidence="2 3">
    <name type="scientific">Neorickettsia risticii (strain Illinois)</name>
    <dbReference type="NCBI Taxonomy" id="434131"/>
    <lineage>
        <taxon>Bacteria</taxon>
        <taxon>Pseudomonadati</taxon>
        <taxon>Pseudomonadota</taxon>
        <taxon>Alphaproteobacteria</taxon>
        <taxon>Rickettsiales</taxon>
        <taxon>Anaplasmataceae</taxon>
        <taxon>Neorickettsia</taxon>
    </lineage>
</organism>
<dbReference type="AlphaFoldDB" id="C6V3Z3"/>
<dbReference type="EMBL" id="CP001431">
    <property type="protein sequence ID" value="ACT69110.1"/>
    <property type="molecule type" value="Genomic_DNA"/>
</dbReference>
<keyword evidence="1" id="KW-1133">Transmembrane helix</keyword>
<dbReference type="HOGENOM" id="CLU_1045203_0_0_5"/>
<keyword evidence="1" id="KW-0812">Transmembrane</keyword>
<dbReference type="Proteomes" id="UP000001627">
    <property type="component" value="Chromosome"/>
</dbReference>
<accession>C6V3Z3</accession>
<protein>
    <recommendedName>
        <fullName evidence="4">Macro domain-containing protein</fullName>
    </recommendedName>
</protein>
<reference evidence="2 3" key="1">
    <citation type="journal article" date="2009" name="Nucleic Acids Res.">
        <title>Analysis of complete genome sequence of Neorickettsia risticii: causative agent of Potomac horse fever.</title>
        <authorList>
            <person name="Lin M."/>
            <person name="Zhang C."/>
            <person name="Gibson K."/>
            <person name="Rikihisa Y."/>
        </authorList>
    </citation>
    <scope>NUCLEOTIDE SEQUENCE [LARGE SCALE GENOMIC DNA]</scope>
    <source>
        <strain evidence="2 3">Illinois</strain>
    </source>
</reference>
<evidence type="ECO:0000256" key="1">
    <source>
        <dbReference type="SAM" id="Phobius"/>
    </source>
</evidence>
<dbReference type="KEGG" id="nri:NRI_0112"/>
<proteinExistence type="predicted"/>
<keyword evidence="3" id="KW-1185">Reference proteome</keyword>